<dbReference type="PROSITE" id="PS00301">
    <property type="entry name" value="G_TR_1"/>
    <property type="match status" value="1"/>
</dbReference>
<name>A0ABR4ZYN9_9BACT</name>
<dbReference type="PANTHER" id="PTHR42908:SF8">
    <property type="entry name" value="TR-TYPE G DOMAIN-CONTAINING PROTEIN"/>
    <property type="match status" value="1"/>
</dbReference>
<dbReference type="SUPFAM" id="SSF54980">
    <property type="entry name" value="EF-G C-terminal domain-like"/>
    <property type="match status" value="2"/>
</dbReference>
<dbReference type="Pfam" id="PF03144">
    <property type="entry name" value="GTP_EFTU_D2"/>
    <property type="match status" value="1"/>
</dbReference>
<dbReference type="SUPFAM" id="SSF52540">
    <property type="entry name" value="P-loop containing nucleoside triphosphate hydrolases"/>
    <property type="match status" value="1"/>
</dbReference>
<evidence type="ECO:0000256" key="2">
    <source>
        <dbReference type="HAMAP-Rule" id="MF_00849"/>
    </source>
</evidence>
<dbReference type="InterPro" id="IPR047042">
    <property type="entry name" value="BipA_II"/>
</dbReference>
<dbReference type="HAMAP" id="MF_00849">
    <property type="entry name" value="BipA"/>
    <property type="match status" value="1"/>
</dbReference>
<evidence type="ECO:0000313" key="4">
    <source>
        <dbReference type="EMBL" id="KIE59357.1"/>
    </source>
</evidence>
<dbReference type="SMART" id="SM00838">
    <property type="entry name" value="EFG_C"/>
    <property type="match status" value="1"/>
</dbReference>
<comment type="function">
    <text evidence="2">A 50S ribosomal subunit assembly protein with GTPase activity, required for 50S subunit assembly at low temperatures, may also play a role in translation. Binds GTP and analogs. Binds the 70S ribosome between the 30S and 50S subunits, in a similar position as ribosome-bound EF-G; it contacts a number of ribosomal proteins, both rRNAs and the A-site tRNA.</text>
</comment>
<reference evidence="4 5" key="1">
    <citation type="submission" date="2014-08" db="EMBL/GenBank/DDBJ databases">
        <title>Methylacidiphilum kamchatkense strain Kam1 draft genome sequence.</title>
        <authorList>
            <person name="Birkeland N.-K."/>
            <person name="Erikstad H.A."/>
        </authorList>
    </citation>
    <scope>NUCLEOTIDE SEQUENCE [LARGE SCALE GENOMIC DNA]</scope>
    <source>
        <strain evidence="4 5">Kam1</strain>
    </source>
</reference>
<protein>
    <recommendedName>
        <fullName evidence="2">Large ribosomal subunit assembly factor BipA</fullName>
        <ecNumber evidence="2">3.6.5.-</ecNumber>
    </recommendedName>
    <alternativeName>
        <fullName evidence="2">GTP-binding protein BipA</fullName>
    </alternativeName>
</protein>
<dbReference type="Gene3D" id="2.40.30.10">
    <property type="entry name" value="Translation factors"/>
    <property type="match status" value="1"/>
</dbReference>
<feature type="binding site" evidence="2">
    <location>
        <begin position="128"/>
        <end position="131"/>
    </location>
    <ligand>
        <name>GTP</name>
        <dbReference type="ChEBI" id="CHEBI:37565"/>
    </ligand>
</feature>
<dbReference type="InterPro" id="IPR009000">
    <property type="entry name" value="Transl_B-barrel_sf"/>
</dbReference>
<sequence>MMEKIKNIAIIAHVDHGKTTLVDQLLKQSGSFRQNQQLTERIMDSMDLEREKGITIRAKNASFQYENYKINLIDTPGHADFGSEVERSLGMVDGVLLLVDAVEGPQAQTKFVLKKALSQNLSPLVLINKIDRANAQPIKVLDQIFELFLELEASDKQLDFPVLYVSAKEGIALKEWKKEISVEDKKNGFKPLFEAILTHIPSPTISQDPVFKLLVANLDYSDYLGRIAIGKIFSGTIKVGSPLFSYQKSGKTSRGTVTAILGFKGLERIELSEASAGDIVGIAGLEEVYIGDTISDVEDTIPLPRIEVDPPTVRMRILVNDSPLAGKEGKLLTARHIYGRLLKEVRTNVGLRVEETDVPGAFEISGRGTMQIAILVEQMRREGFELMVSRPEVIYKADSSGILFEPYELLSVDIPQECLGPVMEMLSKRGGNIRMMRNSQQRVFMEALIPTRGLIGFETEFVNLTRGEGYASHLFHAYGPKQGEIEIRSNGVLVSIAKGISTTYALENLQQRGILFIGPGEEVYEGMVVGEHKRPGDLLVNPCKAKHLTNIRSQGEGKAIGLEPPKIFRLEEAIEFISSEELVEVTPTKIRIRKKILDSNDRKKAAIKIGS</sequence>
<dbReference type="PROSITE" id="PS51722">
    <property type="entry name" value="G_TR_2"/>
    <property type="match status" value="1"/>
</dbReference>
<comment type="subunit">
    <text evidence="2">Monomer.</text>
</comment>
<keyword evidence="2" id="KW-0547">Nucleotide-binding</keyword>
<dbReference type="InterPro" id="IPR042116">
    <property type="entry name" value="TypA/BipA_C"/>
</dbReference>
<dbReference type="InterPro" id="IPR047041">
    <property type="entry name" value="BipA_GTP-bd_dom"/>
</dbReference>
<dbReference type="Gene3D" id="2.40.50.250">
    <property type="entry name" value="bipa protein"/>
    <property type="match status" value="1"/>
</dbReference>
<dbReference type="Gene3D" id="3.30.70.240">
    <property type="match status" value="1"/>
</dbReference>
<comment type="subcellular location">
    <subcellularLocation>
        <location evidence="2">Cytoplasm</location>
    </subcellularLocation>
    <text evidence="2">Binds to ribosomes.</text>
</comment>
<feature type="domain" description="Tr-type G" evidence="3">
    <location>
        <begin position="3"/>
        <end position="204"/>
    </location>
</feature>
<dbReference type="InterPro" id="IPR006298">
    <property type="entry name" value="BipA"/>
</dbReference>
<evidence type="ECO:0000313" key="5">
    <source>
        <dbReference type="Proteomes" id="UP000031594"/>
    </source>
</evidence>
<accession>A0ABR4ZYN9</accession>
<dbReference type="NCBIfam" id="TIGR00231">
    <property type="entry name" value="small_GTP"/>
    <property type="match status" value="1"/>
</dbReference>
<dbReference type="InterPro" id="IPR000640">
    <property type="entry name" value="EFG_V-like"/>
</dbReference>
<evidence type="ECO:0000259" key="3">
    <source>
        <dbReference type="PROSITE" id="PS51722"/>
    </source>
</evidence>
<dbReference type="InterPro" id="IPR035651">
    <property type="entry name" value="BipA_V"/>
</dbReference>
<dbReference type="NCBIfam" id="TIGR01394">
    <property type="entry name" value="TypA_BipA"/>
    <property type="match status" value="1"/>
</dbReference>
<dbReference type="InterPro" id="IPR027417">
    <property type="entry name" value="P-loop_NTPase"/>
</dbReference>
<dbReference type="SUPFAM" id="SSF50447">
    <property type="entry name" value="Translation proteins"/>
    <property type="match status" value="1"/>
</dbReference>
<dbReference type="Pfam" id="PF00009">
    <property type="entry name" value="GTP_EFTU"/>
    <property type="match status" value="1"/>
</dbReference>
<dbReference type="EMBL" id="JQNX01000001">
    <property type="protein sequence ID" value="KIE59357.1"/>
    <property type="molecule type" value="Genomic_DNA"/>
</dbReference>
<keyword evidence="2" id="KW-0378">Hydrolase</keyword>
<dbReference type="Pfam" id="PF21018">
    <property type="entry name" value="BipA_C"/>
    <property type="match status" value="1"/>
</dbReference>
<dbReference type="InterPro" id="IPR048876">
    <property type="entry name" value="BipA_C"/>
</dbReference>
<gene>
    <name evidence="2" type="primary">bipA</name>
    <name evidence="4" type="ORF">A946_01225</name>
</gene>
<comment type="catalytic activity">
    <reaction evidence="2">
        <text>GTP + H2O = GDP + phosphate + H(+)</text>
        <dbReference type="Rhea" id="RHEA:19669"/>
        <dbReference type="ChEBI" id="CHEBI:15377"/>
        <dbReference type="ChEBI" id="CHEBI:15378"/>
        <dbReference type="ChEBI" id="CHEBI:37565"/>
        <dbReference type="ChEBI" id="CHEBI:43474"/>
        <dbReference type="ChEBI" id="CHEBI:58189"/>
    </reaction>
</comment>
<dbReference type="InterPro" id="IPR004161">
    <property type="entry name" value="EFTu-like_2"/>
</dbReference>
<evidence type="ECO:0000256" key="1">
    <source>
        <dbReference type="ARBA" id="ARBA00023134"/>
    </source>
</evidence>
<dbReference type="EC" id="3.6.5.-" evidence="2"/>
<dbReference type="PRINTS" id="PR00315">
    <property type="entry name" value="ELONGATNFCT"/>
</dbReference>
<keyword evidence="2" id="KW-0694">RNA-binding</keyword>
<keyword evidence="2" id="KW-0690">Ribosome biogenesis</keyword>
<dbReference type="Gene3D" id="3.40.50.300">
    <property type="entry name" value="P-loop containing nucleotide triphosphate hydrolases"/>
    <property type="match status" value="1"/>
</dbReference>
<dbReference type="InterPro" id="IPR031157">
    <property type="entry name" value="G_TR_CS"/>
</dbReference>
<comment type="similarity">
    <text evidence="2">Belongs to the TRAFAC class translation factor GTPase superfamily. Classic translation factor GTPase family. BipA subfamily.</text>
</comment>
<dbReference type="Pfam" id="PF00679">
    <property type="entry name" value="EFG_C"/>
    <property type="match status" value="1"/>
</dbReference>
<dbReference type="CDD" id="cd16263">
    <property type="entry name" value="BipA_III"/>
    <property type="match status" value="1"/>
</dbReference>
<dbReference type="InterPro" id="IPR047043">
    <property type="entry name" value="BipA_III"/>
</dbReference>
<dbReference type="PANTHER" id="PTHR42908">
    <property type="entry name" value="TRANSLATION ELONGATION FACTOR-RELATED"/>
    <property type="match status" value="1"/>
</dbReference>
<dbReference type="CDD" id="cd03691">
    <property type="entry name" value="BipA_TypA_II"/>
    <property type="match status" value="1"/>
</dbReference>
<keyword evidence="1 2" id="KW-0342">GTP-binding</keyword>
<organism evidence="4 5">
    <name type="scientific">Methylacidiphilum kamchatkense Kam1</name>
    <dbReference type="NCBI Taxonomy" id="1202785"/>
    <lineage>
        <taxon>Bacteria</taxon>
        <taxon>Pseudomonadati</taxon>
        <taxon>Verrucomicrobiota</taxon>
        <taxon>Methylacidiphilae</taxon>
        <taxon>Methylacidiphilales</taxon>
        <taxon>Methylacidiphilaceae</taxon>
        <taxon>Methylacidiphilum (ex Ratnadevi et al. 2023)</taxon>
    </lineage>
</organism>
<dbReference type="InterPro" id="IPR035647">
    <property type="entry name" value="EFG_III/V"/>
</dbReference>
<dbReference type="CDD" id="cd03710">
    <property type="entry name" value="BipA_TypA_C"/>
    <property type="match status" value="1"/>
</dbReference>
<keyword evidence="5" id="KW-1185">Reference proteome</keyword>
<dbReference type="Proteomes" id="UP000031594">
    <property type="component" value="Unassembled WGS sequence"/>
</dbReference>
<keyword evidence="2" id="KW-0820">tRNA-binding</keyword>
<keyword evidence="2" id="KW-0963">Cytoplasm</keyword>
<proteinExistence type="inferred from homology"/>
<dbReference type="CDD" id="cd01891">
    <property type="entry name" value="TypA_BipA"/>
    <property type="match status" value="1"/>
</dbReference>
<comment type="caution">
    <text evidence="4">The sequence shown here is derived from an EMBL/GenBank/DDBJ whole genome shotgun (WGS) entry which is preliminary data.</text>
</comment>
<feature type="binding site" evidence="2">
    <location>
        <begin position="15"/>
        <end position="20"/>
    </location>
    <ligand>
        <name>GTP</name>
        <dbReference type="ChEBI" id="CHEBI:37565"/>
    </ligand>
</feature>
<dbReference type="InterPro" id="IPR005225">
    <property type="entry name" value="Small_GTP-bd"/>
</dbReference>
<dbReference type="InterPro" id="IPR000795">
    <property type="entry name" value="T_Tr_GTP-bd_dom"/>
</dbReference>
<dbReference type="Gene3D" id="3.30.70.870">
    <property type="entry name" value="Elongation Factor G (Translational Gtpase), domain 3"/>
    <property type="match status" value="1"/>
</dbReference>
<keyword evidence="2" id="KW-0699">rRNA-binding</keyword>